<reference evidence="2 3" key="1">
    <citation type="journal article" date="2019" name="Int. J. Syst. Evol. Microbiol.">
        <title>The Global Catalogue of Microorganisms (GCM) 10K type strain sequencing project: providing services to taxonomists for standard genome sequencing and annotation.</title>
        <authorList>
            <consortium name="The Broad Institute Genomics Platform"/>
            <consortium name="The Broad Institute Genome Sequencing Center for Infectious Disease"/>
            <person name="Wu L."/>
            <person name="Ma J."/>
        </authorList>
    </citation>
    <scope>NUCLEOTIDE SEQUENCE [LARGE SCALE GENOMIC DNA]</scope>
    <source>
        <strain evidence="2 3">JCM 12774</strain>
    </source>
</reference>
<dbReference type="EMBL" id="BAAACX010000009">
    <property type="protein sequence ID" value="GAA0390267.1"/>
    <property type="molecule type" value="Genomic_DNA"/>
</dbReference>
<evidence type="ECO:0000313" key="3">
    <source>
        <dbReference type="Proteomes" id="UP001500340"/>
    </source>
</evidence>
<dbReference type="RefSeq" id="WP_343860837.1">
    <property type="nucleotide sequence ID" value="NZ_BAAACX010000009.1"/>
</dbReference>
<sequence>MGKQTRPTRPTRKQKEEMKAWKLVPENWLVVQDTPSEMILVSKGGLKKRVIRRGA</sequence>
<feature type="domain" description="DUF6906" evidence="1">
    <location>
        <begin position="6"/>
        <end position="52"/>
    </location>
</feature>
<evidence type="ECO:0000259" key="1">
    <source>
        <dbReference type="Pfam" id="PF21847"/>
    </source>
</evidence>
<name>A0ABN0YBP2_9BACL</name>
<dbReference type="Proteomes" id="UP001500340">
    <property type="component" value="Unassembled WGS sequence"/>
</dbReference>
<evidence type="ECO:0000313" key="2">
    <source>
        <dbReference type="EMBL" id="GAA0390267.1"/>
    </source>
</evidence>
<protein>
    <recommendedName>
        <fullName evidence="1">DUF6906 domain-containing protein</fullName>
    </recommendedName>
</protein>
<comment type="caution">
    <text evidence="2">The sequence shown here is derived from an EMBL/GenBank/DDBJ whole genome shotgun (WGS) entry which is preliminary data.</text>
</comment>
<proteinExistence type="predicted"/>
<dbReference type="Pfam" id="PF21847">
    <property type="entry name" value="DUF6906"/>
    <property type="match status" value="1"/>
</dbReference>
<dbReference type="InterPro" id="IPR054201">
    <property type="entry name" value="DUF6906"/>
</dbReference>
<keyword evidence="3" id="KW-1185">Reference proteome</keyword>
<gene>
    <name evidence="2" type="ORF">GCM10008933_21470</name>
</gene>
<accession>A0ABN0YBP2</accession>
<organism evidence="2 3">
    <name type="scientific">Paenibacillus motobuensis</name>
    <dbReference type="NCBI Taxonomy" id="295324"/>
    <lineage>
        <taxon>Bacteria</taxon>
        <taxon>Bacillati</taxon>
        <taxon>Bacillota</taxon>
        <taxon>Bacilli</taxon>
        <taxon>Bacillales</taxon>
        <taxon>Paenibacillaceae</taxon>
        <taxon>Paenibacillus</taxon>
    </lineage>
</organism>